<keyword evidence="1" id="KW-0812">Transmembrane</keyword>
<feature type="transmembrane region" description="Helical" evidence="1">
    <location>
        <begin position="209"/>
        <end position="228"/>
    </location>
</feature>
<keyword evidence="3" id="KW-1185">Reference proteome</keyword>
<evidence type="ECO:0000256" key="1">
    <source>
        <dbReference type="SAM" id="Phobius"/>
    </source>
</evidence>
<dbReference type="PANTHER" id="PTHR36833:SF2">
    <property type="entry name" value="SLR0610 PROTEIN"/>
    <property type="match status" value="1"/>
</dbReference>
<keyword evidence="1" id="KW-1133">Transmembrane helix</keyword>
<dbReference type="EMBL" id="LT629772">
    <property type="protein sequence ID" value="SDT38208.1"/>
    <property type="molecule type" value="Genomic_DNA"/>
</dbReference>
<accession>A0A1H1ZWU4</accession>
<organism evidence="2 3">
    <name type="scientific">Microlunatus soli</name>
    <dbReference type="NCBI Taxonomy" id="630515"/>
    <lineage>
        <taxon>Bacteria</taxon>
        <taxon>Bacillati</taxon>
        <taxon>Actinomycetota</taxon>
        <taxon>Actinomycetes</taxon>
        <taxon>Propionibacteriales</taxon>
        <taxon>Propionibacteriaceae</taxon>
        <taxon>Microlunatus</taxon>
    </lineage>
</organism>
<evidence type="ECO:0000313" key="3">
    <source>
        <dbReference type="Proteomes" id="UP000199103"/>
    </source>
</evidence>
<dbReference type="PANTHER" id="PTHR36833">
    <property type="entry name" value="SLR0610 PROTEIN-RELATED"/>
    <property type="match status" value="1"/>
</dbReference>
<keyword evidence="1" id="KW-0472">Membrane</keyword>
<dbReference type="STRING" id="630515.SAMN04489812_5513"/>
<proteinExistence type="predicted"/>
<protein>
    <submittedName>
        <fullName evidence="2">ABC-2 type transport system permease protein</fullName>
    </submittedName>
</protein>
<sequence>MSSTLQHNLTIVRTYVRLGALNVMQYRGEFFIAVINAAITLVTQLLGLAVIFGRTATLDGWTPAGLLALIGVHFFLSGVIGLVIQPSLEQLMEGIRLGTFDFTLTKPADSQLLASVQTVSPARLVDVLVGLGIVGYACVRLGTTIPPLQWLAFCVTLVLGVVIVYSFLMLLGTCAFWFVKLDNILVVFSSVFGQAGRWPITIFPSWMRIVLTFVIPVGFAVTVPAQALSTGLDLATLGATALVAVLFFTGCRLFWRYAMRHYTGASA</sequence>
<feature type="transmembrane region" description="Helical" evidence="1">
    <location>
        <begin position="151"/>
        <end position="178"/>
    </location>
</feature>
<dbReference type="Pfam" id="PF06182">
    <property type="entry name" value="ABC2_membrane_6"/>
    <property type="match status" value="1"/>
</dbReference>
<feature type="transmembrane region" description="Helical" evidence="1">
    <location>
        <begin position="64"/>
        <end position="84"/>
    </location>
</feature>
<dbReference type="InterPro" id="IPR010390">
    <property type="entry name" value="ABC-2_transporter-like"/>
</dbReference>
<feature type="transmembrane region" description="Helical" evidence="1">
    <location>
        <begin position="30"/>
        <end position="52"/>
    </location>
</feature>
<dbReference type="Proteomes" id="UP000199103">
    <property type="component" value="Chromosome I"/>
</dbReference>
<gene>
    <name evidence="2" type="ORF">SAMN04489812_5513</name>
</gene>
<dbReference type="RefSeq" id="WP_091529693.1">
    <property type="nucleotide sequence ID" value="NZ_LT629772.1"/>
</dbReference>
<reference evidence="2 3" key="1">
    <citation type="submission" date="2016-10" db="EMBL/GenBank/DDBJ databases">
        <authorList>
            <person name="de Groot N.N."/>
        </authorList>
    </citation>
    <scope>NUCLEOTIDE SEQUENCE [LARGE SCALE GENOMIC DNA]</scope>
    <source>
        <strain evidence="2 3">DSM 21800</strain>
    </source>
</reference>
<dbReference type="OrthoDB" id="9788195at2"/>
<evidence type="ECO:0000313" key="2">
    <source>
        <dbReference type="EMBL" id="SDT38208.1"/>
    </source>
</evidence>
<name>A0A1H1ZWU4_9ACTN</name>
<feature type="transmembrane region" description="Helical" evidence="1">
    <location>
        <begin position="234"/>
        <end position="255"/>
    </location>
</feature>
<dbReference type="AlphaFoldDB" id="A0A1H1ZWU4"/>
<feature type="transmembrane region" description="Helical" evidence="1">
    <location>
        <begin position="122"/>
        <end position="139"/>
    </location>
</feature>